<dbReference type="InterPro" id="IPR001433">
    <property type="entry name" value="OxRdtase_FAD/NAD-bd"/>
</dbReference>
<evidence type="ECO:0000256" key="3">
    <source>
        <dbReference type="ARBA" id="ARBA00022630"/>
    </source>
</evidence>
<dbReference type="GO" id="GO:0016020">
    <property type="term" value="C:membrane"/>
    <property type="evidence" value="ECO:0007669"/>
    <property type="project" value="UniProtKB-SubCell"/>
</dbReference>
<proteinExistence type="predicted"/>
<feature type="transmembrane region" description="Helical" evidence="13">
    <location>
        <begin position="25"/>
        <end position="45"/>
    </location>
</feature>
<accession>A0A7C1PF29</accession>
<evidence type="ECO:0000256" key="11">
    <source>
        <dbReference type="ARBA" id="ARBA00023014"/>
    </source>
</evidence>
<keyword evidence="4 13" id="KW-0812">Transmembrane</keyword>
<dbReference type="GO" id="GO:0051537">
    <property type="term" value="F:2 iron, 2 sulfur cluster binding"/>
    <property type="evidence" value="ECO:0007669"/>
    <property type="project" value="UniProtKB-KW"/>
</dbReference>
<evidence type="ECO:0000256" key="5">
    <source>
        <dbReference type="ARBA" id="ARBA00022714"/>
    </source>
</evidence>
<evidence type="ECO:0000256" key="9">
    <source>
        <dbReference type="ARBA" id="ARBA00023002"/>
    </source>
</evidence>
<protein>
    <submittedName>
        <fullName evidence="15">Iron reductase</fullName>
    </submittedName>
</protein>
<dbReference type="AlphaFoldDB" id="A0A7C1PF29"/>
<dbReference type="GO" id="GO:0016491">
    <property type="term" value="F:oxidoreductase activity"/>
    <property type="evidence" value="ECO:0007669"/>
    <property type="project" value="UniProtKB-KW"/>
</dbReference>
<keyword evidence="7" id="KW-0274">FAD</keyword>
<keyword evidence="3" id="KW-0285">Flavoprotein</keyword>
<reference evidence="15" key="1">
    <citation type="journal article" date="2020" name="mSystems">
        <title>Genome- and Community-Level Interaction Insights into Carbon Utilization and Element Cycling Functions of Hydrothermarchaeota in Hydrothermal Sediment.</title>
        <authorList>
            <person name="Zhou Z."/>
            <person name="Liu Y."/>
            <person name="Xu W."/>
            <person name="Pan J."/>
            <person name="Luo Z.H."/>
            <person name="Li M."/>
        </authorList>
    </citation>
    <scope>NUCLEOTIDE SEQUENCE [LARGE SCALE GENOMIC DNA]</scope>
    <source>
        <strain evidence="15">SpSt-243</strain>
    </source>
</reference>
<dbReference type="PANTHER" id="PTHR47354">
    <property type="entry name" value="NADH OXIDOREDUCTASE HCR"/>
    <property type="match status" value="1"/>
</dbReference>
<keyword evidence="8 13" id="KW-1133">Transmembrane helix</keyword>
<feature type="transmembrane region" description="Helical" evidence="13">
    <location>
        <begin position="138"/>
        <end position="157"/>
    </location>
</feature>
<dbReference type="EMBL" id="DSKI01000292">
    <property type="protein sequence ID" value="HEB43156.1"/>
    <property type="molecule type" value="Genomic_DNA"/>
</dbReference>
<evidence type="ECO:0000256" key="8">
    <source>
        <dbReference type="ARBA" id="ARBA00022989"/>
    </source>
</evidence>
<keyword evidence="5" id="KW-0001">2Fe-2S</keyword>
<dbReference type="SUPFAM" id="SSF63380">
    <property type="entry name" value="Riboflavin synthase domain-like"/>
    <property type="match status" value="1"/>
</dbReference>
<evidence type="ECO:0000256" key="10">
    <source>
        <dbReference type="ARBA" id="ARBA00023004"/>
    </source>
</evidence>
<dbReference type="InterPro" id="IPR013130">
    <property type="entry name" value="Fe3_Rdtase_TM_dom"/>
</dbReference>
<name>A0A7C1PF29_9HYPH</name>
<dbReference type="GO" id="GO:0050660">
    <property type="term" value="F:flavin adenine dinucleotide binding"/>
    <property type="evidence" value="ECO:0007669"/>
    <property type="project" value="TreeGrafter"/>
</dbReference>
<feature type="transmembrane region" description="Helical" evidence="13">
    <location>
        <begin position="474"/>
        <end position="493"/>
    </location>
</feature>
<dbReference type="Gene3D" id="3.40.50.80">
    <property type="entry name" value="Nucleotide-binding domain of ferredoxin-NADP reductase (FNR) module"/>
    <property type="match status" value="1"/>
</dbReference>
<evidence type="ECO:0000259" key="14">
    <source>
        <dbReference type="PROSITE" id="PS51384"/>
    </source>
</evidence>
<keyword evidence="12 13" id="KW-0472">Membrane</keyword>
<evidence type="ECO:0000313" key="15">
    <source>
        <dbReference type="EMBL" id="HEB43156.1"/>
    </source>
</evidence>
<dbReference type="InterPro" id="IPR017938">
    <property type="entry name" value="Riboflavin_synthase-like_b-brl"/>
</dbReference>
<dbReference type="Pfam" id="PF08022">
    <property type="entry name" value="FAD_binding_8"/>
    <property type="match status" value="1"/>
</dbReference>
<feature type="transmembrane region" description="Helical" evidence="13">
    <location>
        <begin position="97"/>
        <end position="118"/>
    </location>
</feature>
<dbReference type="Pfam" id="PF01794">
    <property type="entry name" value="Ferric_reduct"/>
    <property type="match status" value="1"/>
</dbReference>
<evidence type="ECO:0000256" key="4">
    <source>
        <dbReference type="ARBA" id="ARBA00022692"/>
    </source>
</evidence>
<organism evidence="15">
    <name type="scientific">Agrobacterium albertimagni</name>
    <dbReference type="NCBI Taxonomy" id="147266"/>
    <lineage>
        <taxon>Bacteria</taxon>
        <taxon>Pseudomonadati</taxon>
        <taxon>Pseudomonadota</taxon>
        <taxon>Alphaproteobacteria</taxon>
        <taxon>Hyphomicrobiales</taxon>
        <taxon>Rhizobiaceae</taxon>
        <taxon>Rhizobium/Agrobacterium group</taxon>
        <taxon>Agrobacterium</taxon>
    </lineage>
</organism>
<comment type="caution">
    <text evidence="15">The sequence shown here is derived from an EMBL/GenBank/DDBJ whole genome shotgun (WGS) entry which is preliminary data.</text>
</comment>
<dbReference type="InterPro" id="IPR050415">
    <property type="entry name" value="MRET"/>
</dbReference>
<comment type="cofactor">
    <cofactor evidence="1">
        <name>FAD</name>
        <dbReference type="ChEBI" id="CHEBI:57692"/>
    </cofactor>
</comment>
<feature type="domain" description="FAD-binding FR-type" evidence="14">
    <location>
        <begin position="225"/>
        <end position="326"/>
    </location>
</feature>
<dbReference type="InterPro" id="IPR017927">
    <property type="entry name" value="FAD-bd_FR_type"/>
</dbReference>
<keyword evidence="11" id="KW-0411">Iron-sulfur</keyword>
<keyword evidence="10" id="KW-0408">Iron</keyword>
<dbReference type="PANTHER" id="PTHR47354:SF8">
    <property type="entry name" value="1,2-PHENYLACETYL-COA EPOXIDASE, SUBUNIT E"/>
    <property type="match status" value="1"/>
</dbReference>
<dbReference type="InterPro" id="IPR013112">
    <property type="entry name" value="FAD-bd_8"/>
</dbReference>
<dbReference type="Pfam" id="PF00175">
    <property type="entry name" value="NAD_binding_1"/>
    <property type="match status" value="1"/>
</dbReference>
<dbReference type="PRINTS" id="PR00410">
    <property type="entry name" value="PHEHYDRXLASE"/>
</dbReference>
<dbReference type="GO" id="GO:0046872">
    <property type="term" value="F:metal ion binding"/>
    <property type="evidence" value="ECO:0007669"/>
    <property type="project" value="UniProtKB-KW"/>
</dbReference>
<gene>
    <name evidence="15" type="ORF">ENP70_05525</name>
</gene>
<sequence length="494" mass="53669">MTDTVTPGVPAMSQRSTRRLPRLPASLLAALYLGLCTLPLALSLMTDASPHDPLERLAAGLGMVGLAGMAVQFVTSGRFEVVSGRLGIDKIMAFHKLAAWWILLAIVLHPLAYVAPTWLEDPNLGAERLVAYLTRPHYRSGVIAWAALVLLVLSSAFRNRLPWRYDVWRGTHLVLGTVATAGGLHHAMSTGRFAARGPLETYWLLIAATIIAVLSILYGYRWLNLHRRPWRLRSVTRRADRLWELDIQPAEDTPPLDYHAGQFVWMTEGGRRFPLFDHPFSIADSPTRPGLSLIIKEVGDFTRGIGNLQPGTPIGIDGPYGEFALEAHPGEAVLLVAGGVGIAPIIGMLRDLIARRDKRPIRLAYAVGTPSNFACLEEIAAAHAALELKVLLISEDSPPGFEGAVGRLDHARLNDLLDGIEPRSCVALMCGPGGMVSAVSDTLLDLGLPMKNVVYERFDYAGGASSRQDRRRSLAFGGVAALLAAALSLYYFVS</sequence>
<evidence type="ECO:0000256" key="1">
    <source>
        <dbReference type="ARBA" id="ARBA00001974"/>
    </source>
</evidence>
<keyword evidence="9" id="KW-0560">Oxidoreductase</keyword>
<evidence type="ECO:0000256" key="7">
    <source>
        <dbReference type="ARBA" id="ARBA00022827"/>
    </source>
</evidence>
<dbReference type="InterPro" id="IPR039261">
    <property type="entry name" value="FNR_nucleotide-bd"/>
</dbReference>
<keyword evidence="6" id="KW-0479">Metal-binding</keyword>
<feature type="transmembrane region" description="Helical" evidence="13">
    <location>
        <begin position="57"/>
        <end position="76"/>
    </location>
</feature>
<evidence type="ECO:0000256" key="2">
    <source>
        <dbReference type="ARBA" id="ARBA00004141"/>
    </source>
</evidence>
<dbReference type="Gene3D" id="2.40.30.10">
    <property type="entry name" value="Translation factors"/>
    <property type="match status" value="1"/>
</dbReference>
<evidence type="ECO:0000256" key="6">
    <source>
        <dbReference type="ARBA" id="ARBA00022723"/>
    </source>
</evidence>
<evidence type="ECO:0000256" key="12">
    <source>
        <dbReference type="ARBA" id="ARBA00023136"/>
    </source>
</evidence>
<dbReference type="SUPFAM" id="SSF52343">
    <property type="entry name" value="Ferredoxin reductase-like, C-terminal NADP-linked domain"/>
    <property type="match status" value="1"/>
</dbReference>
<feature type="transmembrane region" description="Helical" evidence="13">
    <location>
        <begin position="202"/>
        <end position="223"/>
    </location>
</feature>
<dbReference type="PROSITE" id="PS51384">
    <property type="entry name" value="FAD_FR"/>
    <property type="match status" value="1"/>
</dbReference>
<evidence type="ECO:0000256" key="13">
    <source>
        <dbReference type="SAM" id="Phobius"/>
    </source>
</evidence>
<comment type="subcellular location">
    <subcellularLocation>
        <location evidence="2">Membrane</location>
        <topology evidence="2">Multi-pass membrane protein</topology>
    </subcellularLocation>
</comment>